<gene>
    <name evidence="1" type="ORF">A673_00389</name>
</gene>
<proteinExistence type="predicted"/>
<accession>A0A656ILN6</accession>
<evidence type="ECO:0000313" key="1">
    <source>
        <dbReference type="EMBL" id="EPI76256.1"/>
    </source>
</evidence>
<protein>
    <submittedName>
        <fullName evidence="1">Uncharacterized protein</fullName>
    </submittedName>
</protein>
<dbReference type="EMBL" id="ATFT01000008">
    <property type="protein sequence ID" value="EPI76256.1"/>
    <property type="molecule type" value="Genomic_DNA"/>
</dbReference>
<sequence length="44" mass="5354">MMKYSVRKDKFYYALSIRFIVNIPVRMSRLTSDEQPLRLLLTEM</sequence>
<organism evidence="1 2">
    <name type="scientific">Salmonella enteritidis (strain 2009K0958)</name>
    <dbReference type="NCBI Taxonomy" id="1192586"/>
    <lineage>
        <taxon>Bacteria</taxon>
        <taxon>Pseudomonadati</taxon>
        <taxon>Pseudomonadota</taxon>
        <taxon>Gammaproteobacteria</taxon>
        <taxon>Enterobacterales</taxon>
        <taxon>Enterobacteriaceae</taxon>
        <taxon>Salmonella</taxon>
    </lineage>
</organism>
<dbReference type="AlphaFoldDB" id="A0A656ILN6"/>
<name>A0A656ILN6_SALE2</name>
<reference evidence="1 2" key="1">
    <citation type="submission" date="2013-04" db="EMBL/GenBank/DDBJ databases">
        <authorList>
            <person name="McClelland M."/>
            <person name="Porwollik S."/>
            <person name="Desai P."/>
            <person name="Cheng P."/>
            <person name="Wollam A."/>
            <person name="Pepin K."/>
            <person name="Palsikar V.B."/>
            <person name="Fulton L."/>
            <person name="Fulton R."/>
            <person name="Delehaunty K."/>
            <person name="Fronick C."/>
            <person name="Godfrey J."/>
            <person name="Waligorski J."/>
            <person name="Appelbaum E."/>
            <person name="Tomlinson C."/>
            <person name="Warren W."/>
            <person name="Sodergren E."/>
            <person name="Weinstock G."/>
            <person name="Wilson R.K."/>
        </authorList>
    </citation>
    <scope>NUCLEOTIDE SEQUENCE [LARGE SCALE GENOMIC DNA]</scope>
    <source>
        <strain evidence="1 2">2009K0958</strain>
    </source>
</reference>
<evidence type="ECO:0000313" key="2">
    <source>
        <dbReference type="Proteomes" id="UP000014535"/>
    </source>
</evidence>
<comment type="caution">
    <text evidence="1">The sequence shown here is derived from an EMBL/GenBank/DDBJ whole genome shotgun (WGS) entry which is preliminary data.</text>
</comment>
<dbReference type="Proteomes" id="UP000014535">
    <property type="component" value="Unassembled WGS sequence"/>
</dbReference>